<proteinExistence type="predicted"/>
<dbReference type="Proteomes" id="UP000233469">
    <property type="component" value="Unassembled WGS sequence"/>
</dbReference>
<name>A0A2N1MMT7_9GLOM</name>
<reference evidence="1 2" key="2">
    <citation type="submission" date="2017-10" db="EMBL/GenBank/DDBJ databases">
        <title>Extensive intraspecific genome diversity in a model arbuscular mycorrhizal fungus.</title>
        <authorList>
            <person name="Chen E.C.H."/>
            <person name="Morin E."/>
            <person name="Baudet D."/>
            <person name="Noel J."/>
            <person name="Ndikumana S."/>
            <person name="Charron P."/>
            <person name="St-Onge C."/>
            <person name="Giorgi J."/>
            <person name="Grigoriev I.V."/>
            <person name="Roux C."/>
            <person name="Martin F.M."/>
            <person name="Corradi N."/>
        </authorList>
    </citation>
    <scope>NUCLEOTIDE SEQUENCE [LARGE SCALE GENOMIC DNA]</scope>
    <source>
        <strain evidence="1 2">C2</strain>
    </source>
</reference>
<evidence type="ECO:0000313" key="1">
    <source>
        <dbReference type="EMBL" id="PKK62952.1"/>
    </source>
</evidence>
<gene>
    <name evidence="1" type="ORF">RhiirC2_758967</name>
</gene>
<feature type="non-terminal residue" evidence="1">
    <location>
        <position position="70"/>
    </location>
</feature>
<sequence length="70" mass="7918">MKSRLDSEICQKRKKCYPVKWFDRQLAFQFEPGEFECGDSGASVLDKQGKALGILHAKLRIPNQTFGIAS</sequence>
<protein>
    <submittedName>
        <fullName evidence="1">Uncharacterized protein</fullName>
    </submittedName>
</protein>
<dbReference type="AlphaFoldDB" id="A0A2N1MMT7"/>
<organism evidence="1 2">
    <name type="scientific">Rhizophagus irregularis</name>
    <dbReference type="NCBI Taxonomy" id="588596"/>
    <lineage>
        <taxon>Eukaryota</taxon>
        <taxon>Fungi</taxon>
        <taxon>Fungi incertae sedis</taxon>
        <taxon>Mucoromycota</taxon>
        <taxon>Glomeromycotina</taxon>
        <taxon>Glomeromycetes</taxon>
        <taxon>Glomerales</taxon>
        <taxon>Glomeraceae</taxon>
        <taxon>Rhizophagus</taxon>
    </lineage>
</organism>
<reference evidence="1 2" key="1">
    <citation type="submission" date="2016-04" db="EMBL/GenBank/DDBJ databases">
        <title>Genome analyses suggest a sexual origin of heterokaryosis in a supposedly ancient asexual fungus.</title>
        <authorList>
            <person name="Ropars J."/>
            <person name="Sedzielewska K."/>
            <person name="Noel J."/>
            <person name="Charron P."/>
            <person name="Farinelli L."/>
            <person name="Marton T."/>
            <person name="Kruger M."/>
            <person name="Pelin A."/>
            <person name="Brachmann A."/>
            <person name="Corradi N."/>
        </authorList>
    </citation>
    <scope>NUCLEOTIDE SEQUENCE [LARGE SCALE GENOMIC DNA]</scope>
    <source>
        <strain evidence="1 2">C2</strain>
    </source>
</reference>
<dbReference type="EMBL" id="LLXL01001767">
    <property type="protein sequence ID" value="PKK62952.1"/>
    <property type="molecule type" value="Genomic_DNA"/>
</dbReference>
<evidence type="ECO:0000313" key="2">
    <source>
        <dbReference type="Proteomes" id="UP000233469"/>
    </source>
</evidence>
<accession>A0A2N1MMT7</accession>
<comment type="caution">
    <text evidence="1">The sequence shown here is derived from an EMBL/GenBank/DDBJ whole genome shotgun (WGS) entry which is preliminary data.</text>
</comment>